<keyword evidence="5 10" id="KW-0479">Metal-binding</keyword>
<dbReference type="InterPro" id="IPR027387">
    <property type="entry name" value="Cytb/b6-like_sf"/>
</dbReference>
<dbReference type="GO" id="GO:0009055">
    <property type="term" value="F:electron transfer activity"/>
    <property type="evidence" value="ECO:0007669"/>
    <property type="project" value="InterPro"/>
</dbReference>
<dbReference type="EMBL" id="CP042433">
    <property type="protein sequence ID" value="QEC54458.1"/>
    <property type="molecule type" value="Genomic_DNA"/>
</dbReference>
<dbReference type="OrthoDB" id="627427at2"/>
<evidence type="ECO:0000256" key="7">
    <source>
        <dbReference type="ARBA" id="ARBA00022989"/>
    </source>
</evidence>
<keyword evidence="7 11" id="KW-1133">Transmembrane helix</keyword>
<dbReference type="SUPFAM" id="SSF46626">
    <property type="entry name" value="Cytochrome c"/>
    <property type="match status" value="1"/>
</dbReference>
<dbReference type="InterPro" id="IPR016174">
    <property type="entry name" value="Di-haem_cyt_TM"/>
</dbReference>
<feature type="transmembrane region" description="Helical" evidence="11">
    <location>
        <begin position="121"/>
        <end position="141"/>
    </location>
</feature>
<dbReference type="KEGG" id="fgg:FSB75_00615"/>
<evidence type="ECO:0000256" key="8">
    <source>
        <dbReference type="ARBA" id="ARBA00023004"/>
    </source>
</evidence>
<dbReference type="GO" id="GO:0016020">
    <property type="term" value="C:membrane"/>
    <property type="evidence" value="ECO:0007669"/>
    <property type="project" value="UniProtKB-SubCell"/>
</dbReference>
<evidence type="ECO:0000256" key="6">
    <source>
        <dbReference type="ARBA" id="ARBA00022982"/>
    </source>
</evidence>
<dbReference type="GO" id="GO:0022904">
    <property type="term" value="P:respiratory electron transport chain"/>
    <property type="evidence" value="ECO:0007669"/>
    <property type="project" value="InterPro"/>
</dbReference>
<dbReference type="Pfam" id="PF00032">
    <property type="entry name" value="Cytochrom_B_C"/>
    <property type="match status" value="1"/>
</dbReference>
<feature type="domain" description="Cytochrome b/b6 N-terminal region profile" evidence="12">
    <location>
        <begin position="7"/>
        <end position="218"/>
    </location>
</feature>
<dbReference type="GO" id="GO:0016491">
    <property type="term" value="F:oxidoreductase activity"/>
    <property type="evidence" value="ECO:0007669"/>
    <property type="project" value="InterPro"/>
</dbReference>
<dbReference type="PROSITE" id="PS51003">
    <property type="entry name" value="CYTB_CTER"/>
    <property type="match status" value="1"/>
</dbReference>
<dbReference type="SUPFAM" id="SSF81648">
    <property type="entry name" value="a domain/subunit of cytochrome bc1 complex (Ubiquinol-cytochrome c reductase)"/>
    <property type="match status" value="1"/>
</dbReference>
<evidence type="ECO:0000256" key="3">
    <source>
        <dbReference type="ARBA" id="ARBA00022617"/>
    </source>
</evidence>
<evidence type="ECO:0000259" key="14">
    <source>
        <dbReference type="PROSITE" id="PS51007"/>
    </source>
</evidence>
<reference evidence="15 16" key="1">
    <citation type="journal article" date="2015" name="Int. J. Syst. Evol. Microbiol.">
        <title>Flavisolibacter ginsenosidimutans sp. nov., with ginsenoside-converting activity isolated from soil used for cultivating ginseng.</title>
        <authorList>
            <person name="Zhao Y."/>
            <person name="Liu Q."/>
            <person name="Kang M.S."/>
            <person name="Jin F."/>
            <person name="Yu H."/>
            <person name="Im W.T."/>
        </authorList>
    </citation>
    <scope>NUCLEOTIDE SEQUENCE [LARGE SCALE GENOMIC DNA]</scope>
    <source>
        <strain evidence="15 16">Gsoil 636</strain>
    </source>
</reference>
<keyword evidence="3 10" id="KW-0349">Heme</keyword>
<evidence type="ECO:0000256" key="2">
    <source>
        <dbReference type="ARBA" id="ARBA00022448"/>
    </source>
</evidence>
<dbReference type="SUPFAM" id="SSF81342">
    <property type="entry name" value="Transmembrane di-heme cytochromes"/>
    <property type="match status" value="1"/>
</dbReference>
<evidence type="ECO:0000313" key="16">
    <source>
        <dbReference type="Proteomes" id="UP000321204"/>
    </source>
</evidence>
<dbReference type="InterPro" id="IPR036150">
    <property type="entry name" value="Cyt_b/b6_C_sf"/>
</dbReference>
<sequence length="463" mass="51287">MNPLKKAARWLNDRSGFTEMLKPLLDHPVPPGSKWAYVFGSATLFCFVLQVATGVGLALLYQPSSQEAFQSLQYITYKASLGKTLRGIHYFGASGMIVMVGLHMLRTYITAAYKYPREMSWISGVVLLLLTVGMGFTGQLLRWDDNGVWSAVVAAEQMGRIPLIGKSLARLLLGGDTLGGQSLSRFFSYHVFLIPALLFVFTGFHLWLVMRNGISEPPKAGQLVDPRTYRQWYKNMLRNSGVPFWPYAAWRDALFGSLIIMAIVVLAVVFGPPALTKPPDPSNVITTPQPDWYLLWIYALFALMPAKIESYVMFFGPLLLFFLLFALPFVSNKGERSPIKRPWAIVGSCFVVIVVVSLLFVGKNANWSPNFNAKALTKVSIPATDSLALSGSVLFQQKACLYCHSINNEGGKVGPDLTHVANRLSEEQITIRIANGAKNMPAYGSSLSNDELKKLVAFLKTRN</sequence>
<evidence type="ECO:0000256" key="10">
    <source>
        <dbReference type="PROSITE-ProRule" id="PRU00433"/>
    </source>
</evidence>
<gene>
    <name evidence="15" type="ORF">FSB75_00615</name>
</gene>
<feature type="transmembrane region" description="Helical" evidence="11">
    <location>
        <begin position="88"/>
        <end position="109"/>
    </location>
</feature>
<dbReference type="Pfam" id="PF00033">
    <property type="entry name" value="Cytochrome_B"/>
    <property type="match status" value="1"/>
</dbReference>
<dbReference type="Gene3D" id="1.20.810.10">
    <property type="entry name" value="Cytochrome Bc1 Complex, Chain C"/>
    <property type="match status" value="1"/>
</dbReference>
<dbReference type="PANTHER" id="PTHR19271:SF16">
    <property type="entry name" value="CYTOCHROME B"/>
    <property type="match status" value="1"/>
</dbReference>
<dbReference type="InterPro" id="IPR005797">
    <property type="entry name" value="Cyt_b/b6_N"/>
</dbReference>
<dbReference type="GO" id="GO:0046872">
    <property type="term" value="F:metal ion binding"/>
    <property type="evidence" value="ECO:0007669"/>
    <property type="project" value="UniProtKB-KW"/>
</dbReference>
<dbReference type="Pfam" id="PF13442">
    <property type="entry name" value="Cytochrome_CBB3"/>
    <property type="match status" value="1"/>
</dbReference>
<protein>
    <submittedName>
        <fullName evidence="15">C-type cytochrome</fullName>
    </submittedName>
</protein>
<dbReference type="RefSeq" id="WP_146781405.1">
    <property type="nucleotide sequence ID" value="NZ_BAABIO010000006.1"/>
</dbReference>
<keyword evidence="16" id="KW-1185">Reference proteome</keyword>
<feature type="transmembrane region" description="Helical" evidence="11">
    <location>
        <begin position="253"/>
        <end position="271"/>
    </location>
</feature>
<dbReference type="InterPro" id="IPR005798">
    <property type="entry name" value="Cyt_b/b6_C"/>
</dbReference>
<evidence type="ECO:0000256" key="5">
    <source>
        <dbReference type="ARBA" id="ARBA00022723"/>
    </source>
</evidence>
<feature type="transmembrane region" description="Helical" evidence="11">
    <location>
        <begin position="314"/>
        <end position="331"/>
    </location>
</feature>
<keyword evidence="2" id="KW-0813">Transport</keyword>
<keyword evidence="8 10" id="KW-0408">Iron</keyword>
<dbReference type="Gene3D" id="1.10.760.10">
    <property type="entry name" value="Cytochrome c-like domain"/>
    <property type="match status" value="1"/>
</dbReference>
<feature type="transmembrane region" description="Helical" evidence="11">
    <location>
        <begin position="186"/>
        <end position="208"/>
    </location>
</feature>
<feature type="domain" description="Cytochrome b/b6 C-terminal region profile" evidence="13">
    <location>
        <begin position="234"/>
        <end position="362"/>
    </location>
</feature>
<feature type="domain" description="Cytochrome c" evidence="14">
    <location>
        <begin position="386"/>
        <end position="463"/>
    </location>
</feature>
<feature type="transmembrane region" description="Helical" evidence="11">
    <location>
        <begin position="35"/>
        <end position="61"/>
    </location>
</feature>
<dbReference type="PROSITE" id="PS51007">
    <property type="entry name" value="CYTC"/>
    <property type="match status" value="1"/>
</dbReference>
<dbReference type="GO" id="GO:0020037">
    <property type="term" value="F:heme binding"/>
    <property type="evidence" value="ECO:0007669"/>
    <property type="project" value="InterPro"/>
</dbReference>
<feature type="transmembrane region" description="Helical" evidence="11">
    <location>
        <begin position="343"/>
        <end position="362"/>
    </location>
</feature>
<organism evidence="15 16">
    <name type="scientific">Flavisolibacter ginsenosidimutans</name>
    <dbReference type="NCBI Taxonomy" id="661481"/>
    <lineage>
        <taxon>Bacteria</taxon>
        <taxon>Pseudomonadati</taxon>
        <taxon>Bacteroidota</taxon>
        <taxon>Chitinophagia</taxon>
        <taxon>Chitinophagales</taxon>
        <taxon>Chitinophagaceae</taxon>
        <taxon>Flavisolibacter</taxon>
    </lineage>
</organism>
<evidence type="ECO:0000256" key="11">
    <source>
        <dbReference type="SAM" id="Phobius"/>
    </source>
</evidence>
<dbReference type="Proteomes" id="UP000321204">
    <property type="component" value="Chromosome"/>
</dbReference>
<evidence type="ECO:0000259" key="13">
    <source>
        <dbReference type="PROSITE" id="PS51003"/>
    </source>
</evidence>
<accession>A0A5B8UD84</accession>
<dbReference type="AlphaFoldDB" id="A0A5B8UD84"/>
<name>A0A5B8UD84_9BACT</name>
<proteinExistence type="predicted"/>
<keyword evidence="6" id="KW-0249">Electron transport</keyword>
<evidence type="ECO:0000259" key="12">
    <source>
        <dbReference type="PROSITE" id="PS51002"/>
    </source>
</evidence>
<comment type="subcellular location">
    <subcellularLocation>
        <location evidence="1">Membrane</location>
        <topology evidence="1">Multi-pass membrane protein</topology>
    </subcellularLocation>
</comment>
<keyword evidence="4 11" id="KW-0812">Transmembrane</keyword>
<dbReference type="PROSITE" id="PS51002">
    <property type="entry name" value="CYTB_NTER"/>
    <property type="match status" value="1"/>
</dbReference>
<dbReference type="InterPro" id="IPR009056">
    <property type="entry name" value="Cyt_c-like_dom"/>
</dbReference>
<evidence type="ECO:0000256" key="1">
    <source>
        <dbReference type="ARBA" id="ARBA00004141"/>
    </source>
</evidence>
<dbReference type="PANTHER" id="PTHR19271">
    <property type="entry name" value="CYTOCHROME B"/>
    <property type="match status" value="1"/>
</dbReference>
<evidence type="ECO:0000256" key="9">
    <source>
        <dbReference type="ARBA" id="ARBA00023136"/>
    </source>
</evidence>
<keyword evidence="9 11" id="KW-0472">Membrane</keyword>
<dbReference type="InterPro" id="IPR036909">
    <property type="entry name" value="Cyt_c-like_dom_sf"/>
</dbReference>
<evidence type="ECO:0000256" key="4">
    <source>
        <dbReference type="ARBA" id="ARBA00022692"/>
    </source>
</evidence>
<evidence type="ECO:0000313" key="15">
    <source>
        <dbReference type="EMBL" id="QEC54458.1"/>
    </source>
</evidence>